<gene>
    <name evidence="1" type="ORF">BDD43_3570</name>
</gene>
<organism evidence="1 2">
    <name type="scientific">Mucilaginibacter gracilis</name>
    <dbReference type="NCBI Taxonomy" id="423350"/>
    <lineage>
        <taxon>Bacteria</taxon>
        <taxon>Pseudomonadati</taxon>
        <taxon>Bacteroidota</taxon>
        <taxon>Sphingobacteriia</taxon>
        <taxon>Sphingobacteriales</taxon>
        <taxon>Sphingobacteriaceae</taxon>
        <taxon>Mucilaginibacter</taxon>
    </lineage>
</organism>
<name>A0A495J3F9_9SPHI</name>
<reference evidence="1 2" key="1">
    <citation type="submission" date="2018-10" db="EMBL/GenBank/DDBJ databases">
        <title>Genomic Encyclopedia of Archaeal and Bacterial Type Strains, Phase II (KMG-II): from individual species to whole genera.</title>
        <authorList>
            <person name="Goeker M."/>
        </authorList>
    </citation>
    <scope>NUCLEOTIDE SEQUENCE [LARGE SCALE GENOMIC DNA]</scope>
    <source>
        <strain evidence="1 2">DSM 18602</strain>
    </source>
</reference>
<dbReference type="EMBL" id="RBKU01000001">
    <property type="protein sequence ID" value="RKR83363.1"/>
    <property type="molecule type" value="Genomic_DNA"/>
</dbReference>
<evidence type="ECO:0000313" key="1">
    <source>
        <dbReference type="EMBL" id="RKR83363.1"/>
    </source>
</evidence>
<sequence>MLYMPSADFIASAKVALGKGVVADSLSVLSARFKGGERDSAFLHQYLEKRTSLRLDNAEILNAYITIRPSKGKIGSEELRFLVANSGNTWSAAVPQIVNHLDQLDTAEQKTVANDLYSRLVYNVWRYAAKTGDKPQAEQSMAVAERLHPLLGEQQQASFDNVALFHCRKFRDITGLRKVGYRLAGKQMAIDTAFARQQDKVMYEKVKSFYTNEPADPAKKKDFAEEKKLAMAQFSGQAAAILYNVADAFAEVLPSNDSGRKDAQQWAERAYLLVPNAHTRELAERLKP</sequence>
<accession>A0A495J3F9</accession>
<dbReference type="Proteomes" id="UP000268007">
    <property type="component" value="Unassembled WGS sequence"/>
</dbReference>
<dbReference type="RefSeq" id="WP_121198873.1">
    <property type="nucleotide sequence ID" value="NZ_RBKU01000001.1"/>
</dbReference>
<keyword evidence="2" id="KW-1185">Reference proteome</keyword>
<protein>
    <submittedName>
        <fullName evidence="1">Uncharacterized protein</fullName>
    </submittedName>
</protein>
<proteinExistence type="predicted"/>
<evidence type="ECO:0000313" key="2">
    <source>
        <dbReference type="Proteomes" id="UP000268007"/>
    </source>
</evidence>
<comment type="caution">
    <text evidence="1">The sequence shown here is derived from an EMBL/GenBank/DDBJ whole genome shotgun (WGS) entry which is preliminary data.</text>
</comment>
<dbReference type="AlphaFoldDB" id="A0A495J3F9"/>